<evidence type="ECO:0000256" key="2">
    <source>
        <dbReference type="SAM" id="Phobius"/>
    </source>
</evidence>
<evidence type="ECO:0000313" key="4">
    <source>
        <dbReference type="Proteomes" id="UP000023152"/>
    </source>
</evidence>
<feature type="transmembrane region" description="Helical" evidence="2">
    <location>
        <begin position="12"/>
        <end position="37"/>
    </location>
</feature>
<comment type="caution">
    <text evidence="3">The sequence shown here is derived from an EMBL/GenBank/DDBJ whole genome shotgun (WGS) entry which is preliminary data.</text>
</comment>
<name>X6N6M4_RETFI</name>
<dbReference type="Proteomes" id="UP000023152">
    <property type="component" value="Unassembled WGS sequence"/>
</dbReference>
<evidence type="ECO:0000313" key="3">
    <source>
        <dbReference type="EMBL" id="ETO20947.1"/>
    </source>
</evidence>
<organism evidence="3 4">
    <name type="scientific">Reticulomyxa filosa</name>
    <dbReference type="NCBI Taxonomy" id="46433"/>
    <lineage>
        <taxon>Eukaryota</taxon>
        <taxon>Sar</taxon>
        <taxon>Rhizaria</taxon>
        <taxon>Retaria</taxon>
        <taxon>Foraminifera</taxon>
        <taxon>Monothalamids</taxon>
        <taxon>Reticulomyxidae</taxon>
        <taxon>Reticulomyxa</taxon>
    </lineage>
</organism>
<gene>
    <name evidence="3" type="ORF">RFI_16257</name>
</gene>
<keyword evidence="2" id="KW-1133">Transmembrane helix</keyword>
<accession>X6N6M4</accession>
<keyword evidence="2" id="KW-0472">Membrane</keyword>
<feature type="compositionally biased region" description="Low complexity" evidence="1">
    <location>
        <begin position="391"/>
        <end position="415"/>
    </location>
</feature>
<reference evidence="3 4" key="1">
    <citation type="journal article" date="2013" name="Curr. Biol.">
        <title>The Genome of the Foraminiferan Reticulomyxa filosa.</title>
        <authorList>
            <person name="Glockner G."/>
            <person name="Hulsmann N."/>
            <person name="Schleicher M."/>
            <person name="Noegel A.A."/>
            <person name="Eichinger L."/>
            <person name="Gallinger C."/>
            <person name="Pawlowski J."/>
            <person name="Sierra R."/>
            <person name="Euteneuer U."/>
            <person name="Pillet L."/>
            <person name="Moustafa A."/>
            <person name="Platzer M."/>
            <person name="Groth M."/>
            <person name="Szafranski K."/>
            <person name="Schliwa M."/>
        </authorList>
    </citation>
    <scope>NUCLEOTIDE SEQUENCE [LARGE SCALE GENOMIC DNA]</scope>
</reference>
<keyword evidence="2" id="KW-0812">Transmembrane</keyword>
<feature type="region of interest" description="Disordered" evidence="1">
    <location>
        <begin position="389"/>
        <end position="415"/>
    </location>
</feature>
<evidence type="ECO:0000256" key="1">
    <source>
        <dbReference type="SAM" id="MobiDB-lite"/>
    </source>
</evidence>
<dbReference type="AlphaFoldDB" id="X6N6M4"/>
<keyword evidence="4" id="KW-1185">Reference proteome</keyword>
<dbReference type="EMBL" id="ASPP01012079">
    <property type="protein sequence ID" value="ETO20947.1"/>
    <property type="molecule type" value="Genomic_DNA"/>
</dbReference>
<feature type="non-terminal residue" evidence="3">
    <location>
        <position position="415"/>
    </location>
</feature>
<protein>
    <submittedName>
        <fullName evidence="3">Uncharacterized protein</fullName>
    </submittedName>
</protein>
<sequence length="415" mass="47989">MSQTKLEEKKKGCFFLHIFFFSEVYFSMSPSILLLVLKRGSFFNKNKKTTFNGVLNCRCVATKKKLLDEYDDRSTMEWAKILGLVQNVFKNLLEECVQKQHMSENAAIYFAMMRYIHVDKKSQERWLAFHVEYLKVPNRRTSQDVLIAHLQTILNVARQMDFVGRKTNEVKVLNEIFEIVRKLATSGKGRPVKKACYMLMMAIILRGPQSMYEKLQTFLEGHVLNHLDELDKAGDALDMLIMLFEGTNNPFPFHEKRPINWLSNVRSDDDETARKNHMQTVFRAFMRGKALKVIYHRYWHRCVRVFVHLCAQNLEFAITTLLPQLFDIKKSSADQIVLGLDVISEIMRLDAEQVIGSDKIGRRSQPLLLGDRLSPSSLSSDMVGGDVRVLSSQQQQQQQQQQPQVQAQQSSQISS</sequence>
<proteinExistence type="predicted"/>